<organism evidence="1 2">
    <name type="scientific">Scophthalmus maximus</name>
    <name type="common">Turbot</name>
    <name type="synonym">Psetta maxima</name>
    <dbReference type="NCBI Taxonomy" id="52904"/>
    <lineage>
        <taxon>Eukaryota</taxon>
        <taxon>Metazoa</taxon>
        <taxon>Chordata</taxon>
        <taxon>Craniata</taxon>
        <taxon>Vertebrata</taxon>
        <taxon>Euteleostomi</taxon>
        <taxon>Actinopterygii</taxon>
        <taxon>Neopterygii</taxon>
        <taxon>Teleostei</taxon>
        <taxon>Neoteleostei</taxon>
        <taxon>Acanthomorphata</taxon>
        <taxon>Carangaria</taxon>
        <taxon>Pleuronectiformes</taxon>
        <taxon>Pleuronectoidei</taxon>
        <taxon>Scophthalmidae</taxon>
        <taxon>Scophthalmus</taxon>
    </lineage>
</organism>
<name>A0A6A4SGP9_SCOMX</name>
<dbReference type="EMBL" id="VEVO01000012">
    <property type="protein sequence ID" value="KAF0033313.1"/>
    <property type="molecule type" value="Genomic_DNA"/>
</dbReference>
<dbReference type="AlphaFoldDB" id="A0A6A4SGP9"/>
<protein>
    <submittedName>
        <fullName evidence="1">Uncharacterized protein</fullName>
    </submittedName>
</protein>
<evidence type="ECO:0000313" key="2">
    <source>
        <dbReference type="Proteomes" id="UP000438429"/>
    </source>
</evidence>
<sequence length="80" mass="9192">MRSSQNRRMLVVTEEEADPVKELSIRIWQRCCLLFARLLCCWLSECGPSRWRGEGDATLHLNVSRGRLAKGCTPENIGRM</sequence>
<reference evidence="1 2" key="1">
    <citation type="submission" date="2019-06" db="EMBL/GenBank/DDBJ databases">
        <title>Draft genomes of female and male turbot (Scophthalmus maximus).</title>
        <authorList>
            <person name="Xu H."/>
            <person name="Xu X.-W."/>
            <person name="Shao C."/>
            <person name="Chen S."/>
        </authorList>
    </citation>
    <scope>NUCLEOTIDE SEQUENCE [LARGE SCALE GENOMIC DNA]</scope>
    <source>
        <strain evidence="1">Ysfricsl-2016a</strain>
        <tissue evidence="1">Blood</tissue>
    </source>
</reference>
<evidence type="ECO:0000313" key="1">
    <source>
        <dbReference type="EMBL" id="KAF0033313.1"/>
    </source>
</evidence>
<accession>A0A6A4SGP9</accession>
<comment type="caution">
    <text evidence="1">The sequence shown here is derived from an EMBL/GenBank/DDBJ whole genome shotgun (WGS) entry which is preliminary data.</text>
</comment>
<proteinExistence type="predicted"/>
<dbReference type="Proteomes" id="UP000438429">
    <property type="component" value="Unassembled WGS sequence"/>
</dbReference>
<gene>
    <name evidence="1" type="ORF">F2P81_013379</name>
</gene>